<evidence type="ECO:0000313" key="1">
    <source>
        <dbReference type="EMBL" id="KAK3759455.1"/>
    </source>
</evidence>
<protein>
    <submittedName>
        <fullName evidence="1">Uncharacterized protein</fullName>
    </submittedName>
</protein>
<organism evidence="1 2">
    <name type="scientific">Elysia crispata</name>
    <name type="common">lettuce slug</name>
    <dbReference type="NCBI Taxonomy" id="231223"/>
    <lineage>
        <taxon>Eukaryota</taxon>
        <taxon>Metazoa</taxon>
        <taxon>Spiralia</taxon>
        <taxon>Lophotrochozoa</taxon>
        <taxon>Mollusca</taxon>
        <taxon>Gastropoda</taxon>
        <taxon>Heterobranchia</taxon>
        <taxon>Euthyneura</taxon>
        <taxon>Panpulmonata</taxon>
        <taxon>Sacoglossa</taxon>
        <taxon>Placobranchoidea</taxon>
        <taxon>Plakobranchidae</taxon>
        <taxon>Elysia</taxon>
    </lineage>
</organism>
<sequence length="80" mass="8757">MNQIGPRFRVAMFGLQQAACSTVLQTFCGNLPAVACRGEIFSVYVISSLHHAPFGKRRASRITLITLSIDSVQRPSYVTA</sequence>
<reference evidence="1" key="1">
    <citation type="journal article" date="2023" name="G3 (Bethesda)">
        <title>A reference genome for the long-term kleptoplast-retaining sea slug Elysia crispata morphotype clarki.</title>
        <authorList>
            <person name="Eastman K.E."/>
            <person name="Pendleton A.L."/>
            <person name="Shaikh M.A."/>
            <person name="Suttiyut T."/>
            <person name="Ogas R."/>
            <person name="Tomko P."/>
            <person name="Gavelis G."/>
            <person name="Widhalm J.R."/>
            <person name="Wisecaver J.H."/>
        </authorList>
    </citation>
    <scope>NUCLEOTIDE SEQUENCE</scope>
    <source>
        <strain evidence="1">ECLA1</strain>
    </source>
</reference>
<dbReference type="AlphaFoldDB" id="A0AAE0YYI6"/>
<dbReference type="EMBL" id="JAWDGP010005120">
    <property type="protein sequence ID" value="KAK3759455.1"/>
    <property type="molecule type" value="Genomic_DNA"/>
</dbReference>
<comment type="caution">
    <text evidence="1">The sequence shown here is derived from an EMBL/GenBank/DDBJ whole genome shotgun (WGS) entry which is preliminary data.</text>
</comment>
<proteinExistence type="predicted"/>
<gene>
    <name evidence="1" type="ORF">RRG08_062602</name>
</gene>
<accession>A0AAE0YYI6</accession>
<name>A0AAE0YYI6_9GAST</name>
<keyword evidence="2" id="KW-1185">Reference proteome</keyword>
<evidence type="ECO:0000313" key="2">
    <source>
        <dbReference type="Proteomes" id="UP001283361"/>
    </source>
</evidence>
<dbReference type="Proteomes" id="UP001283361">
    <property type="component" value="Unassembled WGS sequence"/>
</dbReference>